<dbReference type="GO" id="GO:0000287">
    <property type="term" value="F:magnesium ion binding"/>
    <property type="evidence" value="ECO:0007669"/>
    <property type="project" value="UniProtKB-ARBA"/>
</dbReference>
<feature type="binding site" evidence="6">
    <location>
        <position position="233"/>
    </location>
    <ligand>
        <name>Mg(2+)</name>
        <dbReference type="ChEBI" id="CHEBI:18420"/>
    </ligand>
</feature>
<dbReference type="SUPFAM" id="SSF54826">
    <property type="entry name" value="Enolase N-terminal domain-like"/>
    <property type="match status" value="1"/>
</dbReference>
<dbReference type="CDD" id="cd03319">
    <property type="entry name" value="L-Ala-DL-Glu_epimerase"/>
    <property type="match status" value="1"/>
</dbReference>
<dbReference type="InterPro" id="IPR013341">
    <property type="entry name" value="Mandelate_racemase_N_dom"/>
</dbReference>
<comment type="caution">
    <text evidence="9">The sequence shown here is derived from an EMBL/GenBank/DDBJ whole genome shotgun (WGS) entry which is preliminary data.</text>
</comment>
<dbReference type="PANTHER" id="PTHR48073:SF2">
    <property type="entry name" value="O-SUCCINYLBENZOATE SYNTHASE"/>
    <property type="match status" value="1"/>
</dbReference>
<feature type="active site" description="Proton acceptor; specific for (S)-substrate epimerization" evidence="5">
    <location>
        <position position="308"/>
    </location>
</feature>
<reference evidence="9 10" key="1">
    <citation type="submission" date="2018-10" db="EMBL/GenBank/DDBJ databases">
        <title>Genomic Encyclopedia of Archaeal and Bacterial Type Strains, Phase II (KMG-II): from individual species to whole genera.</title>
        <authorList>
            <person name="Goeker M."/>
        </authorList>
    </citation>
    <scope>NUCLEOTIDE SEQUENCE [LARGE SCALE GENOMIC DNA]</scope>
    <source>
        <strain evidence="9 10">DSM 18602</strain>
    </source>
</reference>
<dbReference type="GO" id="GO:0016855">
    <property type="term" value="F:racemase and epimerase activity, acting on amino acids and derivatives"/>
    <property type="evidence" value="ECO:0007669"/>
    <property type="project" value="UniProtKB-UniRule"/>
</dbReference>
<dbReference type="FunFam" id="3.30.390.10:FF:000009">
    <property type="entry name" value="Hydrophobic dipeptide epimerase"/>
    <property type="match status" value="1"/>
</dbReference>
<feature type="binding site" evidence="6">
    <location>
        <position position="284"/>
    </location>
    <ligand>
        <name>Mg(2+)</name>
        <dbReference type="ChEBI" id="CHEBI:18420"/>
    </ligand>
</feature>
<dbReference type="Pfam" id="PF13378">
    <property type="entry name" value="MR_MLE_C"/>
    <property type="match status" value="1"/>
</dbReference>
<comment type="similarity">
    <text evidence="1 7">Belongs to the mandelate racemase/muconate lactonizing enzyme family.</text>
</comment>
<keyword evidence="2 6" id="KW-0479">Metal-binding</keyword>
<feature type="active site" description="Proton acceptor; specific for (R)-substrate epimerization" evidence="5">
    <location>
        <position position="205"/>
    </location>
</feature>
<name>A0A495J7A5_9SPHI</name>
<evidence type="ECO:0000313" key="10">
    <source>
        <dbReference type="Proteomes" id="UP000268007"/>
    </source>
</evidence>
<dbReference type="SMART" id="SM00922">
    <property type="entry name" value="MR_MLE"/>
    <property type="match status" value="1"/>
</dbReference>
<dbReference type="InterPro" id="IPR029065">
    <property type="entry name" value="Enolase_C-like"/>
</dbReference>
<dbReference type="EMBL" id="RBKU01000001">
    <property type="protein sequence ID" value="RKR83899.1"/>
    <property type="molecule type" value="Genomic_DNA"/>
</dbReference>
<keyword evidence="10" id="KW-1185">Reference proteome</keyword>
<evidence type="ECO:0000256" key="3">
    <source>
        <dbReference type="ARBA" id="ARBA00022842"/>
    </source>
</evidence>
<evidence type="ECO:0000256" key="4">
    <source>
        <dbReference type="ARBA" id="ARBA00023235"/>
    </source>
</evidence>
<dbReference type="Pfam" id="PF02746">
    <property type="entry name" value="MR_MLE_N"/>
    <property type="match status" value="1"/>
</dbReference>
<evidence type="ECO:0000256" key="5">
    <source>
        <dbReference type="PIRSR" id="PIRSR634603-1"/>
    </source>
</evidence>
<dbReference type="SFLD" id="SFLDG00180">
    <property type="entry name" value="muconate_cycloisomerase"/>
    <property type="match status" value="1"/>
</dbReference>
<keyword evidence="3 6" id="KW-0460">Magnesium</keyword>
<dbReference type="Gene3D" id="3.30.390.10">
    <property type="entry name" value="Enolase-like, N-terminal domain"/>
    <property type="match status" value="1"/>
</dbReference>
<comment type="cofactor">
    <cofactor evidence="6 7">
        <name>Mg(2+)</name>
        <dbReference type="ChEBI" id="CHEBI:18420"/>
    </cofactor>
    <text evidence="6 7">Binds 1 Mg(2+) ion per subunit.</text>
</comment>
<evidence type="ECO:0000256" key="1">
    <source>
        <dbReference type="ARBA" id="ARBA00008031"/>
    </source>
</evidence>
<protein>
    <recommendedName>
        <fullName evidence="7">Dipeptide epimerase</fullName>
        <ecNumber evidence="7">5.1.1.-</ecNumber>
    </recommendedName>
</protein>
<evidence type="ECO:0000256" key="2">
    <source>
        <dbReference type="ARBA" id="ARBA00022723"/>
    </source>
</evidence>
<keyword evidence="4 7" id="KW-0413">Isomerase</keyword>
<organism evidence="9 10">
    <name type="scientific">Mucilaginibacter gracilis</name>
    <dbReference type="NCBI Taxonomy" id="423350"/>
    <lineage>
        <taxon>Bacteria</taxon>
        <taxon>Pseudomonadati</taxon>
        <taxon>Bacteroidota</taxon>
        <taxon>Sphingobacteriia</taxon>
        <taxon>Sphingobacteriales</taxon>
        <taxon>Sphingobacteriaceae</taxon>
        <taxon>Mucilaginibacter</taxon>
    </lineage>
</organism>
<dbReference type="SFLD" id="SFLDF00009">
    <property type="entry name" value="o-succinylbenzoate_synthase"/>
    <property type="match status" value="1"/>
</dbReference>
<dbReference type="AlphaFoldDB" id="A0A495J7A5"/>
<sequence>MQIVFQFFNVIRHLHIYSFAHKHIDLHIYPFAHLHIHWYIYYLSVMQITYIDIYRFSIPMEPFTIATGTMDYAQNTFIRVHTDAGFYGVGECSAFPMIVGETQDTCLAMAREFAKLWRGKDPLNIPERLQQLHNFTAGNATIKSAFDMALYDIAAKDANLPLYQFLGGEIREVETDITIGIGEPGKMAQKAVEFKQSGATILKVKLGKDAKQDVERIKLIREAVGPDLKIRIDANQGWDFDDAVYALQNMFHYDVEFCEQPMRTWYDDLLPRLKELSPIKIMADESVYNHHDAHKQINSGSCEYINIKFAKSGGINEAIKIHNLGAEHGVACMMGGMLESRIAASAQLHFVYASPNISFYDMDTCMLGHLADPCIGGLTYKGYFLSLPHAIGIGADADEAFLTKCEHWKI</sequence>
<accession>A0A495J7A5</accession>
<dbReference type="Gene3D" id="3.20.20.120">
    <property type="entry name" value="Enolase-like C-terminal domain"/>
    <property type="match status" value="1"/>
</dbReference>
<dbReference type="InterPro" id="IPR034603">
    <property type="entry name" value="Dipeptide_epimerase"/>
</dbReference>
<dbReference type="PANTHER" id="PTHR48073">
    <property type="entry name" value="O-SUCCINYLBENZOATE SYNTHASE-RELATED"/>
    <property type="match status" value="1"/>
</dbReference>
<dbReference type="InterPro" id="IPR029017">
    <property type="entry name" value="Enolase-like_N"/>
</dbReference>
<dbReference type="SFLD" id="SFLDS00001">
    <property type="entry name" value="Enolase"/>
    <property type="match status" value="1"/>
</dbReference>
<evidence type="ECO:0000259" key="8">
    <source>
        <dbReference type="SMART" id="SM00922"/>
    </source>
</evidence>
<proteinExistence type="inferred from homology"/>
<evidence type="ECO:0000256" key="7">
    <source>
        <dbReference type="RuleBase" id="RU366006"/>
    </source>
</evidence>
<dbReference type="SUPFAM" id="SSF51604">
    <property type="entry name" value="Enolase C-terminal domain-like"/>
    <property type="match status" value="1"/>
</dbReference>
<gene>
    <name evidence="9" type="ORF">BDD43_4114</name>
</gene>
<dbReference type="Proteomes" id="UP000268007">
    <property type="component" value="Unassembled WGS sequence"/>
</dbReference>
<dbReference type="InterPro" id="IPR036849">
    <property type="entry name" value="Enolase-like_C_sf"/>
</dbReference>
<dbReference type="GO" id="GO:0006518">
    <property type="term" value="P:peptide metabolic process"/>
    <property type="evidence" value="ECO:0007669"/>
    <property type="project" value="UniProtKB-ARBA"/>
</dbReference>
<feature type="binding site" evidence="6">
    <location>
        <position position="259"/>
    </location>
    <ligand>
        <name>Mg(2+)</name>
        <dbReference type="ChEBI" id="CHEBI:18420"/>
    </ligand>
</feature>
<evidence type="ECO:0000256" key="6">
    <source>
        <dbReference type="PIRSR" id="PIRSR634603-3"/>
    </source>
</evidence>
<dbReference type="InterPro" id="IPR013342">
    <property type="entry name" value="Mandelate_racemase_C"/>
</dbReference>
<feature type="domain" description="Mandelate racemase/muconate lactonizing enzyme C-terminal" evidence="8">
    <location>
        <begin position="184"/>
        <end position="280"/>
    </location>
</feature>
<dbReference type="EC" id="5.1.1.-" evidence="7"/>
<evidence type="ECO:0000313" key="9">
    <source>
        <dbReference type="EMBL" id="RKR83899.1"/>
    </source>
</evidence>